<accession>A0A2H5QCG9</accession>
<reference evidence="1 2" key="1">
    <citation type="journal article" date="2017" name="Front. Genet.">
        <title>Draft sequencing of the heterozygous diploid genome of Satsuma (Citrus unshiu Marc.) using a hybrid assembly approach.</title>
        <authorList>
            <person name="Shimizu T."/>
            <person name="Tanizawa Y."/>
            <person name="Mochizuki T."/>
            <person name="Nagasaki H."/>
            <person name="Yoshioka T."/>
            <person name="Toyoda A."/>
            <person name="Fujiyama A."/>
            <person name="Kaminuma E."/>
            <person name="Nakamura Y."/>
        </authorList>
    </citation>
    <scope>NUCLEOTIDE SEQUENCE [LARGE SCALE GENOMIC DNA]</scope>
    <source>
        <strain evidence="2">cv. Miyagawa wase</strain>
    </source>
</reference>
<organism evidence="1 2">
    <name type="scientific">Citrus unshiu</name>
    <name type="common">Satsuma mandarin</name>
    <name type="synonym">Citrus nobilis var. unshiu</name>
    <dbReference type="NCBI Taxonomy" id="55188"/>
    <lineage>
        <taxon>Eukaryota</taxon>
        <taxon>Viridiplantae</taxon>
        <taxon>Streptophyta</taxon>
        <taxon>Embryophyta</taxon>
        <taxon>Tracheophyta</taxon>
        <taxon>Spermatophyta</taxon>
        <taxon>Magnoliopsida</taxon>
        <taxon>eudicotyledons</taxon>
        <taxon>Gunneridae</taxon>
        <taxon>Pentapetalae</taxon>
        <taxon>rosids</taxon>
        <taxon>malvids</taxon>
        <taxon>Sapindales</taxon>
        <taxon>Rutaceae</taxon>
        <taxon>Aurantioideae</taxon>
        <taxon>Citrus</taxon>
    </lineage>
</organism>
<evidence type="ECO:0008006" key="3">
    <source>
        <dbReference type="Google" id="ProtNLM"/>
    </source>
</evidence>
<evidence type="ECO:0000313" key="2">
    <source>
        <dbReference type="Proteomes" id="UP000236630"/>
    </source>
</evidence>
<keyword evidence="2" id="KW-1185">Reference proteome</keyword>
<name>A0A2H5QCG9_CITUN</name>
<gene>
    <name evidence="1" type="ORF">CUMW_216900</name>
</gene>
<dbReference type="AlphaFoldDB" id="A0A2H5QCG9"/>
<protein>
    <recommendedName>
        <fullName evidence="3">F-box associated domain-containing protein</fullName>
    </recommendedName>
</protein>
<dbReference type="EMBL" id="BDQV01000301">
    <property type="protein sequence ID" value="GAY62324.1"/>
    <property type="molecule type" value="Genomic_DNA"/>
</dbReference>
<comment type="caution">
    <text evidence="1">The sequence shown here is derived from an EMBL/GenBank/DDBJ whole genome shotgun (WGS) entry which is preliminary data.</text>
</comment>
<dbReference type="Proteomes" id="UP000236630">
    <property type="component" value="Unassembled WGS sequence"/>
</dbReference>
<evidence type="ECO:0000313" key="1">
    <source>
        <dbReference type="EMBL" id="GAY62324.1"/>
    </source>
</evidence>
<proteinExistence type="predicted"/>
<sequence length="285" mass="32406">MARAKASNHASSSQRIFLIHEALVFVSPSQRTWNNTKSTEANTESNPKGSQTLWSRYGSPFQAKYPGGQEVALRVWLPPKLEEEYKACGDSYYERKSLGLVVPDRVDSGASSEAFFILRVNVRGLSFDLAEEKFGEIERPSCGSLDNSYYHLVVLRGCLSAVHCLDYERLDIWIMKEYAVKVSWSLDFVIGTYLPRRLQEKSSRQDSEVLVTSLCLGSGRSIKAVCNLKNGEILLEYEREALVCEILRPRIFKDLLILGHPNHFRTIAHAQSLFTVQDILQYQYI</sequence>